<dbReference type="EMBL" id="JAZAVK010000077">
    <property type="protein sequence ID" value="KAK7425705.1"/>
    <property type="molecule type" value="Genomic_DNA"/>
</dbReference>
<keyword evidence="2 6" id="KW-0812">Transmembrane</keyword>
<evidence type="ECO:0000256" key="4">
    <source>
        <dbReference type="ARBA" id="ARBA00023136"/>
    </source>
</evidence>
<evidence type="ECO:0000256" key="1">
    <source>
        <dbReference type="ARBA" id="ARBA00004141"/>
    </source>
</evidence>
<comment type="similarity">
    <text evidence="5">Belongs to the SAT4 family.</text>
</comment>
<keyword evidence="4 6" id="KW-0472">Membrane</keyword>
<feature type="transmembrane region" description="Helical" evidence="6">
    <location>
        <begin position="136"/>
        <end position="159"/>
    </location>
</feature>
<comment type="caution">
    <text evidence="8">The sequence shown here is derived from an EMBL/GenBank/DDBJ whole genome shotgun (WGS) entry which is preliminary data.</text>
</comment>
<feature type="transmembrane region" description="Helical" evidence="6">
    <location>
        <begin position="54"/>
        <end position="74"/>
    </location>
</feature>
<comment type="subcellular location">
    <subcellularLocation>
        <location evidence="1">Membrane</location>
        <topology evidence="1">Multi-pass membrane protein</topology>
    </subcellularLocation>
</comment>
<feature type="transmembrane region" description="Helical" evidence="6">
    <location>
        <begin position="20"/>
        <end position="42"/>
    </location>
</feature>
<evidence type="ECO:0000259" key="7">
    <source>
        <dbReference type="Pfam" id="PF20684"/>
    </source>
</evidence>
<keyword evidence="3 6" id="KW-1133">Transmembrane helix</keyword>
<feature type="transmembrane region" description="Helical" evidence="6">
    <location>
        <begin position="188"/>
        <end position="209"/>
    </location>
</feature>
<organism evidence="8 9">
    <name type="scientific">Neonectria magnoliae</name>
    <dbReference type="NCBI Taxonomy" id="2732573"/>
    <lineage>
        <taxon>Eukaryota</taxon>
        <taxon>Fungi</taxon>
        <taxon>Dikarya</taxon>
        <taxon>Ascomycota</taxon>
        <taxon>Pezizomycotina</taxon>
        <taxon>Sordariomycetes</taxon>
        <taxon>Hypocreomycetidae</taxon>
        <taxon>Hypocreales</taxon>
        <taxon>Nectriaceae</taxon>
        <taxon>Neonectria</taxon>
    </lineage>
</organism>
<evidence type="ECO:0000256" key="2">
    <source>
        <dbReference type="ARBA" id="ARBA00022692"/>
    </source>
</evidence>
<evidence type="ECO:0000313" key="8">
    <source>
        <dbReference type="EMBL" id="KAK7425705.1"/>
    </source>
</evidence>
<protein>
    <recommendedName>
        <fullName evidence="7">Rhodopsin domain-containing protein</fullName>
    </recommendedName>
</protein>
<accession>A0ABR1HXX8</accession>
<sequence length="306" mass="33872">MLTIRVAEGVSANVSDRGNALIAVMWPLTALAFLTAVLRILVRVRKEALGYDDFFMIVAMLCFIGWSTSLTIYANHGGLQHFQDVRKAGVDNMALILFLNWLSQVFGILGVAAGKISVSALLLAIINLTELRRQRIYLWSVTIALASLVAISCSVLTFAQCSPAKALWDKRVNGTCIDPHVMASYGTFTGSFNTFADASLAIIPATIFWRLNNSTTEKVQLTIVFGLNILTSICSGIKTQYLVELSNHTDQTWATYSVFIWVTAELFLMISSRSFGEHSVFWAAQCHGLARRPLQRHLARAQNYLL</sequence>
<gene>
    <name evidence="8" type="ORF">QQZ08_007804</name>
</gene>
<proteinExistence type="inferred from homology"/>
<name>A0ABR1HXX8_9HYPO</name>
<evidence type="ECO:0000313" key="9">
    <source>
        <dbReference type="Proteomes" id="UP001498421"/>
    </source>
</evidence>
<evidence type="ECO:0000256" key="3">
    <source>
        <dbReference type="ARBA" id="ARBA00022989"/>
    </source>
</evidence>
<dbReference type="PANTHER" id="PTHR33048:SF47">
    <property type="entry name" value="INTEGRAL MEMBRANE PROTEIN-RELATED"/>
    <property type="match status" value="1"/>
</dbReference>
<dbReference type="InterPro" id="IPR052337">
    <property type="entry name" value="SAT4-like"/>
</dbReference>
<feature type="transmembrane region" description="Helical" evidence="6">
    <location>
        <begin position="94"/>
        <end position="124"/>
    </location>
</feature>
<feature type="transmembrane region" description="Helical" evidence="6">
    <location>
        <begin position="221"/>
        <end position="241"/>
    </location>
</feature>
<dbReference type="Proteomes" id="UP001498421">
    <property type="component" value="Unassembled WGS sequence"/>
</dbReference>
<dbReference type="PANTHER" id="PTHR33048">
    <property type="entry name" value="PTH11-LIKE INTEGRAL MEMBRANE PROTEIN (AFU_ORTHOLOGUE AFUA_5G11245)"/>
    <property type="match status" value="1"/>
</dbReference>
<reference evidence="8 9" key="1">
    <citation type="journal article" date="2025" name="Microbiol. Resour. Announc.">
        <title>Draft genome sequences for Neonectria magnoliae and Neonectria punicea, canker pathogens of Liriodendron tulipifera and Acer saccharum in West Virginia.</title>
        <authorList>
            <person name="Petronek H.M."/>
            <person name="Kasson M.T."/>
            <person name="Metheny A.M."/>
            <person name="Stauder C.M."/>
            <person name="Lovett B."/>
            <person name="Lynch S.C."/>
            <person name="Garnas J.R."/>
            <person name="Kasson L.R."/>
            <person name="Stajich J.E."/>
        </authorList>
    </citation>
    <scope>NUCLEOTIDE SEQUENCE [LARGE SCALE GENOMIC DNA]</scope>
    <source>
        <strain evidence="8 9">NRRL 64651</strain>
    </source>
</reference>
<evidence type="ECO:0000256" key="6">
    <source>
        <dbReference type="SAM" id="Phobius"/>
    </source>
</evidence>
<feature type="transmembrane region" description="Helical" evidence="6">
    <location>
        <begin position="253"/>
        <end position="270"/>
    </location>
</feature>
<dbReference type="Pfam" id="PF20684">
    <property type="entry name" value="Fung_rhodopsin"/>
    <property type="match status" value="1"/>
</dbReference>
<evidence type="ECO:0000256" key="5">
    <source>
        <dbReference type="ARBA" id="ARBA00038359"/>
    </source>
</evidence>
<keyword evidence="9" id="KW-1185">Reference proteome</keyword>
<feature type="domain" description="Rhodopsin" evidence="7">
    <location>
        <begin position="38"/>
        <end position="271"/>
    </location>
</feature>
<dbReference type="InterPro" id="IPR049326">
    <property type="entry name" value="Rhodopsin_dom_fungi"/>
</dbReference>